<dbReference type="PANTHER" id="PTHR32234:SF0">
    <property type="entry name" value="THIOL:DISULFIDE INTERCHANGE PROTEIN DSBD"/>
    <property type="match status" value="1"/>
</dbReference>
<evidence type="ECO:0000313" key="10">
    <source>
        <dbReference type="EMBL" id="ERJ99748.1"/>
    </source>
</evidence>
<dbReference type="PANTHER" id="PTHR32234">
    <property type="entry name" value="THIOL:DISULFIDE INTERCHANGE PROTEIN DSBD"/>
    <property type="match status" value="1"/>
</dbReference>
<dbReference type="InterPro" id="IPR036929">
    <property type="entry name" value="DsbDN_sf"/>
</dbReference>
<dbReference type="GO" id="GO:0005886">
    <property type="term" value="C:plasma membrane"/>
    <property type="evidence" value="ECO:0007669"/>
    <property type="project" value="UniProtKB-SubCell"/>
</dbReference>
<dbReference type="GO" id="GO:0045454">
    <property type="term" value="P:cell redox homeostasis"/>
    <property type="evidence" value="ECO:0007669"/>
    <property type="project" value="TreeGrafter"/>
</dbReference>
<feature type="transmembrane region" description="Helical" evidence="8">
    <location>
        <begin position="420"/>
        <end position="444"/>
    </location>
</feature>
<feature type="transmembrane region" description="Helical" evidence="8">
    <location>
        <begin position="456"/>
        <end position="476"/>
    </location>
</feature>
<feature type="transmembrane region" description="Helical" evidence="8">
    <location>
        <begin position="380"/>
        <end position="408"/>
    </location>
</feature>
<evidence type="ECO:0000256" key="3">
    <source>
        <dbReference type="ARBA" id="ARBA00022692"/>
    </source>
</evidence>
<dbReference type="Gene3D" id="2.60.40.1250">
    <property type="entry name" value="Thiol:disulfide interchange protein DsbD, N-terminal domain"/>
    <property type="match status" value="1"/>
</dbReference>
<proteinExistence type="predicted"/>
<dbReference type="InterPro" id="IPR028250">
    <property type="entry name" value="DsbDN"/>
</dbReference>
<accession>U2MKG0</accession>
<gene>
    <name evidence="10" type="ORF">HMPREF9145_0957</name>
</gene>
<evidence type="ECO:0000256" key="8">
    <source>
        <dbReference type="SAM" id="Phobius"/>
    </source>
</evidence>
<dbReference type="Pfam" id="PF02683">
    <property type="entry name" value="DsbD_TM"/>
    <property type="match status" value="1"/>
</dbReference>
<feature type="transmembrane region" description="Helical" evidence="8">
    <location>
        <begin position="528"/>
        <end position="547"/>
    </location>
</feature>
<keyword evidence="6 8" id="KW-0472">Membrane</keyword>
<reference evidence="10 11" key="1">
    <citation type="submission" date="2013-08" db="EMBL/GenBank/DDBJ databases">
        <authorList>
            <person name="Durkin A.S."/>
            <person name="Haft D.R."/>
            <person name="McCorrison J."/>
            <person name="Torralba M."/>
            <person name="Gillis M."/>
            <person name="Haft D.H."/>
            <person name="Methe B."/>
            <person name="Sutton G."/>
            <person name="Nelson K.E."/>
        </authorList>
    </citation>
    <scope>NUCLEOTIDE SEQUENCE [LARGE SCALE GENOMIC DNA]</scope>
    <source>
        <strain evidence="10 11">F0493</strain>
    </source>
</reference>
<feature type="transmembrane region" description="Helical" evidence="8">
    <location>
        <begin position="339"/>
        <end position="359"/>
    </location>
</feature>
<dbReference type="SUPFAM" id="SSF52833">
    <property type="entry name" value="Thioredoxin-like"/>
    <property type="match status" value="1"/>
</dbReference>
<sequence>MHNILRLKNDMRRILSTGILLLMVIVASAQIQSPVKFTAQLKTGKTAEAEIVFTAKIAAGWHVYSTRLGADGPTSATYTATKMDGVELVGKLQAHGNEISAYDKNFETTLRYFEHSVTFTQKVRFTKPDFVLKGYLEYGACNDQNCMPPTSVDISKSGKSPAVAAGKDAKAEAEKGATQGEALSDMSKTADPGKAEEMGNVAESQVNSIAQMQQDSAARVAAAASSSLTKADKAALWKPVIKEIQALNGDKGVENQSWAYIFMMGFLGGLLALFTPCVWPIIPMTVSFFLKRAKDDRRKGIRDAITYGISIVVIYLILGLAVTKLFGASALNAWSTKPFFNVFFFLMLVVFALSFFGWFEIKLPEKWGNAVDSKASSTTGLLSIFLMAFTLTLVSFSCTGPIIGFLLVASTTSGSILGPAFGMFGFAVALALPFTLFAMFPSWLKSAPKSGSWMNTIKIVLGFIELAFSLKFLSVADMASHWHLLSREAFLAIWIVLFAALGLYLIGKLKFQSDAIGGDIQKPMPVPCIMLGLCSLAFSVYLVPGLWGAPVKAASAFAPPMETQDFNLNTKVVKAQYTDYEAGMAAAKAMHKPVLIDFTGYGCTNCRKMESAVWTDPRVMELLEKDYVLISLYVDDHTKLPEEISVKENGETRILRTIADKWSYLQRSKFGANTQPFYVPVDNEGNPLVGSYSYNEDIPAYIKFLQKGLDAYKKEQKNN</sequence>
<evidence type="ECO:0000256" key="6">
    <source>
        <dbReference type="ARBA" id="ARBA00023136"/>
    </source>
</evidence>
<feature type="region of interest" description="Disordered" evidence="7">
    <location>
        <begin position="151"/>
        <end position="194"/>
    </location>
</feature>
<evidence type="ECO:0000313" key="11">
    <source>
        <dbReference type="Proteomes" id="UP000017023"/>
    </source>
</evidence>
<dbReference type="InterPro" id="IPR003834">
    <property type="entry name" value="Cyt_c_assmbl_TM_dom"/>
</dbReference>
<protein>
    <submittedName>
        <fullName evidence="10">Cytochrome C biogenesis protein transmembrane region</fullName>
    </submittedName>
</protein>
<dbReference type="Proteomes" id="UP000017023">
    <property type="component" value="Unassembled WGS sequence"/>
</dbReference>
<keyword evidence="3 8" id="KW-0812">Transmembrane</keyword>
<dbReference type="EMBL" id="AWGW01000025">
    <property type="protein sequence ID" value="ERJ99748.1"/>
    <property type="molecule type" value="Genomic_DNA"/>
</dbReference>
<dbReference type="PATRIC" id="fig|1395125.3.peg.1869"/>
<evidence type="ECO:0000256" key="5">
    <source>
        <dbReference type="ARBA" id="ARBA00022989"/>
    </source>
</evidence>
<evidence type="ECO:0000259" key="9">
    <source>
        <dbReference type="PROSITE" id="PS51352"/>
    </source>
</evidence>
<comment type="subcellular location">
    <subcellularLocation>
        <location evidence="1">Cell membrane</location>
        <topology evidence="1">Multi-pass membrane protein</topology>
    </subcellularLocation>
</comment>
<evidence type="ECO:0000256" key="7">
    <source>
        <dbReference type="SAM" id="MobiDB-lite"/>
    </source>
</evidence>
<dbReference type="Pfam" id="PF11412">
    <property type="entry name" value="DsbD_N"/>
    <property type="match status" value="1"/>
</dbReference>
<evidence type="ECO:0000256" key="4">
    <source>
        <dbReference type="ARBA" id="ARBA00022748"/>
    </source>
</evidence>
<dbReference type="GO" id="GO:0017004">
    <property type="term" value="P:cytochrome complex assembly"/>
    <property type="evidence" value="ECO:0007669"/>
    <property type="project" value="UniProtKB-KW"/>
</dbReference>
<dbReference type="InterPro" id="IPR013766">
    <property type="entry name" value="Thioredoxin_domain"/>
</dbReference>
<evidence type="ECO:0000256" key="1">
    <source>
        <dbReference type="ARBA" id="ARBA00004651"/>
    </source>
</evidence>
<keyword evidence="4" id="KW-0201">Cytochrome c-type biogenesis</keyword>
<organism evidence="10 11">
    <name type="scientific">Segatella salivae F0493</name>
    <dbReference type="NCBI Taxonomy" id="1395125"/>
    <lineage>
        <taxon>Bacteria</taxon>
        <taxon>Pseudomonadati</taxon>
        <taxon>Bacteroidota</taxon>
        <taxon>Bacteroidia</taxon>
        <taxon>Bacteroidales</taxon>
        <taxon>Prevotellaceae</taxon>
        <taxon>Segatella</taxon>
    </lineage>
</organism>
<dbReference type="GO" id="GO:0015035">
    <property type="term" value="F:protein-disulfide reductase activity"/>
    <property type="evidence" value="ECO:0007669"/>
    <property type="project" value="TreeGrafter"/>
</dbReference>
<dbReference type="PROSITE" id="PS51352">
    <property type="entry name" value="THIOREDOXIN_2"/>
    <property type="match status" value="1"/>
</dbReference>
<evidence type="ECO:0000256" key="2">
    <source>
        <dbReference type="ARBA" id="ARBA00022475"/>
    </source>
</evidence>
<dbReference type="AlphaFoldDB" id="U2MKG0"/>
<keyword evidence="5 8" id="KW-1133">Transmembrane helix</keyword>
<dbReference type="Gene3D" id="3.40.30.10">
    <property type="entry name" value="Glutaredoxin"/>
    <property type="match status" value="1"/>
</dbReference>
<name>U2MKG0_9BACT</name>
<feature type="transmembrane region" description="Helical" evidence="8">
    <location>
        <begin position="488"/>
        <end position="507"/>
    </location>
</feature>
<feature type="domain" description="Thioredoxin" evidence="9">
    <location>
        <begin position="552"/>
        <end position="707"/>
    </location>
</feature>
<feature type="transmembrane region" description="Helical" evidence="8">
    <location>
        <begin position="258"/>
        <end position="283"/>
    </location>
</feature>
<keyword evidence="2" id="KW-1003">Cell membrane</keyword>
<comment type="caution">
    <text evidence="10">The sequence shown here is derived from an EMBL/GenBank/DDBJ whole genome shotgun (WGS) entry which is preliminary data.</text>
</comment>
<dbReference type="Pfam" id="PF13899">
    <property type="entry name" value="Thioredoxin_7"/>
    <property type="match status" value="1"/>
</dbReference>
<dbReference type="InterPro" id="IPR036249">
    <property type="entry name" value="Thioredoxin-like_sf"/>
</dbReference>
<feature type="transmembrane region" description="Helical" evidence="8">
    <location>
        <begin position="304"/>
        <end position="327"/>
    </location>
</feature>